<feature type="domain" description="Nucleoporin POM152 ninth Ig-like" evidence="6">
    <location>
        <begin position="1110"/>
        <end position="1182"/>
    </location>
</feature>
<feature type="domain" description="Nucleoporin POM152 N-terminal transmembrane" evidence="3">
    <location>
        <begin position="18"/>
        <end position="79"/>
    </location>
</feature>
<dbReference type="PANTHER" id="PTHR28206:SF1">
    <property type="entry name" value="NUCLEOPORIN POM152"/>
    <property type="match status" value="1"/>
</dbReference>
<protein>
    <recommendedName>
        <fullName evidence="9">Nucleoporin pom152</fullName>
    </recommendedName>
</protein>
<dbReference type="Pfam" id="PF24527">
    <property type="entry name" value="Ig-like_Pom152_9"/>
    <property type="match status" value="1"/>
</dbReference>
<organism evidence="7 8">
    <name type="scientific">Malassezia obtusa</name>
    <dbReference type="NCBI Taxonomy" id="76774"/>
    <lineage>
        <taxon>Eukaryota</taxon>
        <taxon>Fungi</taxon>
        <taxon>Dikarya</taxon>
        <taxon>Basidiomycota</taxon>
        <taxon>Ustilaginomycotina</taxon>
        <taxon>Malasseziomycetes</taxon>
        <taxon>Malasseziales</taxon>
        <taxon>Malasseziaceae</taxon>
        <taxon>Malassezia</taxon>
    </lineage>
</organism>
<dbReference type="GO" id="GO:0070762">
    <property type="term" value="C:nuclear pore transmembrane ring"/>
    <property type="evidence" value="ECO:0007669"/>
    <property type="project" value="TreeGrafter"/>
</dbReference>
<evidence type="ECO:0000259" key="4">
    <source>
        <dbReference type="Pfam" id="PF24312"/>
    </source>
</evidence>
<dbReference type="InterPro" id="IPR037701">
    <property type="entry name" value="Pom152"/>
</dbReference>
<evidence type="ECO:0008006" key="9">
    <source>
        <dbReference type="Google" id="ProtNLM"/>
    </source>
</evidence>
<feature type="region of interest" description="Disordered" evidence="1">
    <location>
        <begin position="246"/>
        <end position="294"/>
    </location>
</feature>
<evidence type="ECO:0000259" key="2">
    <source>
        <dbReference type="Pfam" id="PF23664"/>
    </source>
</evidence>
<accession>A0AAF0ITK3</accession>
<dbReference type="InterPro" id="IPR056544">
    <property type="entry name" value="Ig_POM152"/>
</dbReference>
<dbReference type="GO" id="GO:0006999">
    <property type="term" value="P:nuclear pore organization"/>
    <property type="evidence" value="ECO:0007669"/>
    <property type="project" value="TreeGrafter"/>
</dbReference>
<dbReference type="InterPro" id="IPR056540">
    <property type="entry name" value="TMD_POM152"/>
</dbReference>
<keyword evidence="8" id="KW-1185">Reference proteome</keyword>
<dbReference type="Pfam" id="PF24519">
    <property type="entry name" value="Ig-like_Pom152_1"/>
    <property type="match status" value="1"/>
</dbReference>
<evidence type="ECO:0000259" key="3">
    <source>
        <dbReference type="Pfam" id="PF24097"/>
    </source>
</evidence>
<feature type="domain" description="Nucleoporin POM152 immunoglobulin-like" evidence="2">
    <location>
        <begin position="568"/>
        <end position="671"/>
    </location>
</feature>
<dbReference type="GO" id="GO:0006606">
    <property type="term" value="P:protein import into nucleus"/>
    <property type="evidence" value="ECO:0007669"/>
    <property type="project" value="TreeGrafter"/>
</dbReference>
<dbReference type="PANTHER" id="PTHR28206">
    <property type="entry name" value="NUCLEOPORIN POM152"/>
    <property type="match status" value="1"/>
</dbReference>
<evidence type="ECO:0000313" key="7">
    <source>
        <dbReference type="EMBL" id="WFD03289.1"/>
    </source>
</evidence>
<feature type="domain" description="Nucleoporin POM152 Ig-like" evidence="4">
    <location>
        <begin position="778"/>
        <end position="870"/>
    </location>
</feature>
<dbReference type="Pfam" id="PF23664">
    <property type="entry name" value="Ig_Pom152"/>
    <property type="match status" value="1"/>
</dbReference>
<dbReference type="GO" id="GO:0017056">
    <property type="term" value="F:structural constituent of nuclear pore"/>
    <property type="evidence" value="ECO:0007669"/>
    <property type="project" value="InterPro"/>
</dbReference>
<reference evidence="7" key="1">
    <citation type="submission" date="2023-03" db="EMBL/GenBank/DDBJ databases">
        <title>Mating type loci evolution in Malassezia.</title>
        <authorList>
            <person name="Coelho M.A."/>
        </authorList>
    </citation>
    <scope>NUCLEOTIDE SEQUENCE</scope>
    <source>
        <strain evidence="7">CBS 7876</strain>
    </source>
</reference>
<dbReference type="InterPro" id="IPR056543">
    <property type="entry name" value="Ig-like_POM152_9th"/>
</dbReference>
<proteinExistence type="predicted"/>
<gene>
    <name evidence="7" type="ORF">MOBT1_001978</name>
</gene>
<dbReference type="Pfam" id="PF24312">
    <property type="entry name" value="Ig-like_POM152"/>
    <property type="match status" value="1"/>
</dbReference>
<evidence type="ECO:0000313" key="8">
    <source>
        <dbReference type="Proteomes" id="UP001214603"/>
    </source>
</evidence>
<evidence type="ECO:0000259" key="6">
    <source>
        <dbReference type="Pfam" id="PF24527"/>
    </source>
</evidence>
<dbReference type="Proteomes" id="UP001214603">
    <property type="component" value="Chromosome 3"/>
</dbReference>
<evidence type="ECO:0000259" key="5">
    <source>
        <dbReference type="Pfam" id="PF24519"/>
    </source>
</evidence>
<dbReference type="InterPro" id="IPR056541">
    <property type="entry name" value="Ig-like_POM152"/>
</dbReference>
<name>A0AAF0ITK3_9BASI</name>
<evidence type="ECO:0000256" key="1">
    <source>
        <dbReference type="SAM" id="MobiDB-lite"/>
    </source>
</evidence>
<dbReference type="Pfam" id="PF24097">
    <property type="entry name" value="TMD_POM152"/>
    <property type="match status" value="1"/>
</dbReference>
<dbReference type="EMBL" id="CP119936">
    <property type="protein sequence ID" value="WFD03289.1"/>
    <property type="molecule type" value="Genomic_DNA"/>
</dbReference>
<feature type="domain" description="Nucleoporin POM152 first Ig-like" evidence="5">
    <location>
        <begin position="193"/>
        <end position="330"/>
    </location>
</feature>
<sequence length="1291" mass="135523">MAARAAAREPRIPLAVVDAPTQRFYAAAAFVAVQAWKLTRIAAVHLFHAPERAWEPTTLSRALLLDFALVYGLYWLAIPTGTPGAGPAAASVAAAGGAPPRAVRARRALGALDYALALAALMALDVAMLGRAAPLGPAGTALSAALAPAFSLVGLDPAVHLGLGGRRVRERDVVRPWTHLTGQHTVHILPYGTARLAPERVCQCVRAGVPAVLPVLLNHTVPAELEYSVTDLEHGHKRTHVVRAPKTRAARAAAPAAPRAGADDAPDVPPHAQGLSLKERKGRRAAARERERAPDGEAVYELRVAQPGLVRLEAVRDKAHNAAQLVGADVLLVACPEARFAPRAAADYCPHDEAALAVQVRGLAPLALTYTHTGADGRSATQELTRLAAEARADDAPHARVAAQLAALGAAPGAEALAFARARDVRVPLALDLGAPGTQTYALSAVRDACGNEVAVRDAAEVRVHARATAHFDARACGAAPLKLLRNTSGVALPLALEGAGAGAGAWSADVQFTPRDARAAGWTRRVQLGGADGVRATAPGTYALTALHGAHCAGLVGAPWTCEVADVPPPRADIHFESIEDACAGTVGVKALSVLEGEPPFRLHYEVQRQGEAPRRHVRVVAQQTRDQLEFWPSAEGLVTYRFLALDDANYARIPLAGPAFTQVVHPLADAAFTAARDAEDAVVRSCGRARAAAEVALSGHGPWELTYSVRGAGGAAGAPRTVAVNASRFTLDVELPADVVAANTRATISLERLRDGKGCERRLATRDLRVDVSHARPTVGFLPGGEAAPRVFTVRDGAAARLPLRLTGAAPWRVTYAHAAPDAPPGAPRTTHTATLHAANAALDVHAPGTYTLEALHDAHCAGDVLAAQRDFRVAVRPRPRAAFAPGAGRLAANGSALRAPVCAGDADEAPLALHGYAPVAVHYLHHAPGRAAPDAHTLATSEAAPPLALATDAAGWHTYEITDVGDALYASAGISAGVGAQRLEQMVWARADARFASTRVRAAFCVGDTLRGALPRVELVGTPPFTLTLTLRPHATSALPAHAARAHTFTRVVHDTHYTPQLDAGEFVFGASGAWALALDAVSDAHACHASLAHAAPLRLDVVETAGIAPASARTDYCVGESIDYLLQGMPPWTVHYTFNGRERRATSRAPEFARTADEPGTLVVHSAAHQQNQCQSARAATTAQIHALPSARVSSGRHYVEALHRGRAAQITFALTGEPPFAFTYQRTEPVDTHAHPRVLETHTVARVDAHTYTITTTQEGTWSVVWIQDRWCQVSLGEASGPAAWA</sequence>
<dbReference type="InterPro" id="IPR056542">
    <property type="entry name" value="Ig-like_POM152_1st"/>
</dbReference>
<feature type="compositionally biased region" description="Low complexity" evidence="1">
    <location>
        <begin position="250"/>
        <end position="260"/>
    </location>
</feature>